<accession>A0A439CLQ5</accession>
<evidence type="ECO:0000313" key="1">
    <source>
        <dbReference type="EMBL" id="RWA03086.1"/>
    </source>
</evidence>
<protein>
    <submittedName>
        <fullName evidence="1">Uncharacterized protein</fullName>
    </submittedName>
</protein>
<dbReference type="Proteomes" id="UP000286045">
    <property type="component" value="Unassembled WGS sequence"/>
</dbReference>
<sequence>MTSHIISADNPLPLAFLQQIATAGPLDEISNIAGAVRHHIFWHSHRDARTGKTGAPMLFFVYQTGRQGPQNGFRLCLVHRGFYIKAGSKNEGELEDDEIDRLEKDLPQGHMEMIILGDTPDESGGGEK</sequence>
<gene>
    <name evidence="1" type="ORF">EKO27_g12019</name>
</gene>
<keyword evidence="2" id="KW-1185">Reference proteome</keyword>
<organism evidence="1 2">
    <name type="scientific">Xylaria grammica</name>
    <dbReference type="NCBI Taxonomy" id="363999"/>
    <lineage>
        <taxon>Eukaryota</taxon>
        <taxon>Fungi</taxon>
        <taxon>Dikarya</taxon>
        <taxon>Ascomycota</taxon>
        <taxon>Pezizomycotina</taxon>
        <taxon>Sordariomycetes</taxon>
        <taxon>Xylariomycetidae</taxon>
        <taxon>Xylariales</taxon>
        <taxon>Xylariaceae</taxon>
        <taxon>Xylaria</taxon>
    </lineage>
</organism>
<name>A0A439CLQ5_9PEZI</name>
<reference evidence="1 2" key="1">
    <citation type="submission" date="2018-12" db="EMBL/GenBank/DDBJ databases">
        <title>Draft genome sequence of Xylaria grammica IHI A82.</title>
        <authorList>
            <person name="Buettner E."/>
            <person name="Kellner H."/>
        </authorList>
    </citation>
    <scope>NUCLEOTIDE SEQUENCE [LARGE SCALE GENOMIC DNA]</scope>
    <source>
        <strain evidence="1 2">IHI A82</strain>
    </source>
</reference>
<dbReference type="AlphaFoldDB" id="A0A439CLQ5"/>
<proteinExistence type="predicted"/>
<comment type="caution">
    <text evidence="1">The sequence shown here is derived from an EMBL/GenBank/DDBJ whole genome shotgun (WGS) entry which is preliminary data.</text>
</comment>
<evidence type="ECO:0000313" key="2">
    <source>
        <dbReference type="Proteomes" id="UP000286045"/>
    </source>
</evidence>
<dbReference type="EMBL" id="RYZI01000953">
    <property type="protein sequence ID" value="RWA03086.1"/>
    <property type="molecule type" value="Genomic_DNA"/>
</dbReference>